<keyword evidence="2" id="KW-0808">Transferase</keyword>
<protein>
    <submittedName>
        <fullName evidence="2">SAM-dependent methyltransferase</fullName>
    </submittedName>
</protein>
<dbReference type="Gene3D" id="3.40.50.150">
    <property type="entry name" value="Vaccinia Virus protein VP39"/>
    <property type="match status" value="1"/>
</dbReference>
<accession>A0A4Z0FBB8</accession>
<evidence type="ECO:0000313" key="3">
    <source>
        <dbReference type="Proteomes" id="UP000297890"/>
    </source>
</evidence>
<proteinExistence type="predicted"/>
<dbReference type="EMBL" id="SRIO01000003">
    <property type="protein sequence ID" value="TFZ83508.1"/>
    <property type="molecule type" value="Genomic_DNA"/>
</dbReference>
<dbReference type="GO" id="GO:0008757">
    <property type="term" value="F:S-adenosylmethionine-dependent methyltransferase activity"/>
    <property type="evidence" value="ECO:0007669"/>
    <property type="project" value="InterPro"/>
</dbReference>
<dbReference type="SUPFAM" id="SSF53335">
    <property type="entry name" value="S-adenosyl-L-methionine-dependent methyltransferases"/>
    <property type="match status" value="1"/>
</dbReference>
<organism evidence="2 3">
    <name type="scientific">Candidatus Macondimonas diazotrophica</name>
    <dbReference type="NCBI Taxonomy" id="2305248"/>
    <lineage>
        <taxon>Bacteria</taxon>
        <taxon>Pseudomonadati</taxon>
        <taxon>Pseudomonadota</taxon>
        <taxon>Gammaproteobacteria</taxon>
        <taxon>Chromatiales</taxon>
        <taxon>Ectothiorhodospiraceae</taxon>
        <taxon>Candidatus Macondimonas</taxon>
    </lineage>
</organism>
<dbReference type="OrthoDB" id="6191410at2"/>
<dbReference type="GO" id="GO:0032259">
    <property type="term" value="P:methylation"/>
    <property type="evidence" value="ECO:0007669"/>
    <property type="project" value="UniProtKB-KW"/>
</dbReference>
<gene>
    <name evidence="2" type="ORF">E4680_03110</name>
</gene>
<dbReference type="InterPro" id="IPR029063">
    <property type="entry name" value="SAM-dependent_MTases_sf"/>
</dbReference>
<dbReference type="InterPro" id="IPR013216">
    <property type="entry name" value="Methyltransf_11"/>
</dbReference>
<dbReference type="AlphaFoldDB" id="A0A4Z0FBB8"/>
<dbReference type="Pfam" id="PF08241">
    <property type="entry name" value="Methyltransf_11"/>
    <property type="match status" value="1"/>
</dbReference>
<keyword evidence="2" id="KW-0489">Methyltransferase</keyword>
<evidence type="ECO:0000313" key="2">
    <source>
        <dbReference type="EMBL" id="TFZ83508.1"/>
    </source>
</evidence>
<keyword evidence="3" id="KW-1185">Reference proteome</keyword>
<dbReference type="RefSeq" id="WP_135280925.1">
    <property type="nucleotide sequence ID" value="NZ_SRIO01000003.1"/>
</dbReference>
<comment type="caution">
    <text evidence="2">The sequence shown here is derived from an EMBL/GenBank/DDBJ whole genome shotgun (WGS) entry which is preliminary data.</text>
</comment>
<sequence>MARQSVTSKGQALGAWWETPLGSYVRSSENALLSGGLEGMYGSFGLQLGEWSGKRLFPRQDDQLHRCFVISPSQNAYVGSVDVQADPHHLPIATESVDVVVLSHLLEQVPHPHPLLREIDRVLIGEGRLVVVGFNPYSSWGLRVRLSRSGRVVPRTRRLISEHRVRDWLSLLGYDVTDVRYGLHRLPLAHGQLLTDIFPWHRWKARFAPWTGGGYILVARKRVRTLTPLRRRRRWVPRLVPAGRLGSALPVNTTSEKDA</sequence>
<feature type="domain" description="Methyltransferase type 11" evidence="1">
    <location>
        <begin position="83"/>
        <end position="131"/>
    </location>
</feature>
<reference evidence="2 3" key="1">
    <citation type="journal article" date="2019" name="ISME J.">
        <title>Candidatus Macondimonas diazotrophica, a novel gammaproteobacterial genus dominating crude-oil-contaminated coastal sediments.</title>
        <authorList>
            <person name="Karthikeyan S."/>
            <person name="Konstantinidis K."/>
        </authorList>
    </citation>
    <scope>NUCLEOTIDE SEQUENCE [LARGE SCALE GENOMIC DNA]</scope>
    <source>
        <strain evidence="2 3">KTK01</strain>
    </source>
</reference>
<evidence type="ECO:0000259" key="1">
    <source>
        <dbReference type="Pfam" id="PF08241"/>
    </source>
</evidence>
<name>A0A4Z0FBB8_9GAMM</name>
<dbReference type="Proteomes" id="UP000297890">
    <property type="component" value="Unassembled WGS sequence"/>
</dbReference>